<dbReference type="STRING" id="74873.A0A084VB70"/>
<dbReference type="GO" id="GO:0005576">
    <property type="term" value="C:extracellular region"/>
    <property type="evidence" value="ECO:0007669"/>
    <property type="project" value="UniProtKB-SubCell"/>
</dbReference>
<proteinExistence type="predicted"/>
<dbReference type="VEuPathDB" id="VectorBase:ASIS000342"/>
<evidence type="ECO:0000259" key="4">
    <source>
        <dbReference type="SMART" id="SM00198"/>
    </source>
</evidence>
<evidence type="ECO:0000256" key="3">
    <source>
        <dbReference type="SAM" id="SignalP"/>
    </source>
</evidence>
<dbReference type="PRINTS" id="PR00837">
    <property type="entry name" value="V5TPXLIKE"/>
</dbReference>
<feature type="signal peptide" evidence="3">
    <location>
        <begin position="1"/>
        <end position="26"/>
    </location>
</feature>
<reference evidence="5 7" key="1">
    <citation type="journal article" date="2014" name="BMC Genomics">
        <title>Genome sequence of Anopheles sinensis provides insight into genetics basis of mosquito competence for malaria parasites.</title>
        <authorList>
            <person name="Zhou D."/>
            <person name="Zhang D."/>
            <person name="Ding G."/>
            <person name="Shi L."/>
            <person name="Hou Q."/>
            <person name="Ye Y."/>
            <person name="Xu Y."/>
            <person name="Zhou H."/>
            <person name="Xiong C."/>
            <person name="Li S."/>
            <person name="Yu J."/>
            <person name="Hong S."/>
            <person name="Yu X."/>
            <person name="Zou P."/>
            <person name="Chen C."/>
            <person name="Chang X."/>
            <person name="Wang W."/>
            <person name="Lv Y."/>
            <person name="Sun Y."/>
            <person name="Ma L."/>
            <person name="Shen B."/>
            <person name="Zhu C."/>
        </authorList>
    </citation>
    <scope>NUCLEOTIDE SEQUENCE [LARGE SCALE GENOMIC DNA]</scope>
</reference>
<dbReference type="PANTHER" id="PTHR10334">
    <property type="entry name" value="CYSTEINE-RICH SECRETORY PROTEIN-RELATED"/>
    <property type="match status" value="1"/>
</dbReference>
<evidence type="ECO:0000256" key="1">
    <source>
        <dbReference type="ARBA" id="ARBA00004613"/>
    </source>
</evidence>
<comment type="subcellular location">
    <subcellularLocation>
        <location evidence="1">Secreted</location>
    </subcellularLocation>
</comment>
<evidence type="ECO:0000313" key="7">
    <source>
        <dbReference type="Proteomes" id="UP000030765"/>
    </source>
</evidence>
<dbReference type="VEuPathDB" id="VectorBase:ASIC001357"/>
<name>A0A084VB70_ANOSI</name>
<sequence length="293" mass="33025">MAKYLKEVRKTRSLLLLLGILTLAEAQYQWTIFDQDHIEFCSERNTCNGRPHTMCYEANKAHPRCKKFKPLVLDEKSIKSFMMGHNGLRNKVATNPRRPAIDMQLLIEQNIFFHPKPPLMHWEALALSTWFNEKEQLNPNLPLSALQKEDVSNYTQLIWARTQFVGCGAAEMHGGYLVVCYYYPRGNNVAEPVYTVGPKPCTGCPQERASCSHVFRGLCGIGKFTREGDLATHPSTEACACDNANTLPGSCPPFADDRHSAAYRSNPRSMAMATLMMLLLLVAHNTIRAFNPC</sequence>
<dbReference type="SMART" id="SM00198">
    <property type="entry name" value="SCP"/>
    <property type="match status" value="1"/>
</dbReference>
<evidence type="ECO:0000256" key="2">
    <source>
        <dbReference type="ARBA" id="ARBA00022525"/>
    </source>
</evidence>
<accession>A0A084VB70</accession>
<dbReference type="OMA" id="MAEQYLH"/>
<dbReference type="SUPFAM" id="SSF55797">
    <property type="entry name" value="PR-1-like"/>
    <property type="match status" value="1"/>
</dbReference>
<dbReference type="Pfam" id="PF00188">
    <property type="entry name" value="CAP"/>
    <property type="match status" value="1"/>
</dbReference>
<dbReference type="EMBL" id="ATLV01006047">
    <property type="status" value="NOT_ANNOTATED_CDS"/>
    <property type="molecule type" value="Genomic_DNA"/>
</dbReference>
<evidence type="ECO:0000313" key="5">
    <source>
        <dbReference type="EMBL" id="KFB35214.1"/>
    </source>
</evidence>
<dbReference type="InterPro" id="IPR035940">
    <property type="entry name" value="CAP_sf"/>
</dbReference>
<keyword evidence="3" id="KW-0732">Signal</keyword>
<gene>
    <name evidence="5" type="ORF">ZHAS_00001357</name>
</gene>
<dbReference type="EnsemblMetazoa" id="ASIC001357-RA">
    <property type="protein sequence ID" value="ASIC001357-PA"/>
    <property type="gene ID" value="ASIC001357"/>
</dbReference>
<dbReference type="CDD" id="cd05380">
    <property type="entry name" value="CAP_euk"/>
    <property type="match status" value="1"/>
</dbReference>
<feature type="chain" id="PRO_5001783284" evidence="3">
    <location>
        <begin position="27"/>
        <end position="293"/>
    </location>
</feature>
<feature type="domain" description="SCP" evidence="4">
    <location>
        <begin position="76"/>
        <end position="190"/>
    </location>
</feature>
<dbReference type="EMBL" id="KE524335">
    <property type="protein sequence ID" value="KFB35214.1"/>
    <property type="molecule type" value="Genomic_DNA"/>
</dbReference>
<dbReference type="Gene3D" id="3.40.33.10">
    <property type="entry name" value="CAP"/>
    <property type="match status" value="1"/>
</dbReference>
<dbReference type="InterPro" id="IPR001283">
    <property type="entry name" value="CRISP-related"/>
</dbReference>
<organism evidence="5">
    <name type="scientific">Anopheles sinensis</name>
    <name type="common">Mosquito</name>
    <dbReference type="NCBI Taxonomy" id="74873"/>
    <lineage>
        <taxon>Eukaryota</taxon>
        <taxon>Metazoa</taxon>
        <taxon>Ecdysozoa</taxon>
        <taxon>Arthropoda</taxon>
        <taxon>Hexapoda</taxon>
        <taxon>Insecta</taxon>
        <taxon>Pterygota</taxon>
        <taxon>Neoptera</taxon>
        <taxon>Endopterygota</taxon>
        <taxon>Diptera</taxon>
        <taxon>Nematocera</taxon>
        <taxon>Culicoidea</taxon>
        <taxon>Culicidae</taxon>
        <taxon>Anophelinae</taxon>
        <taxon>Anopheles</taxon>
    </lineage>
</organism>
<keyword evidence="7" id="KW-1185">Reference proteome</keyword>
<dbReference type="Proteomes" id="UP000030765">
    <property type="component" value="Unassembled WGS sequence"/>
</dbReference>
<dbReference type="OrthoDB" id="43654at2759"/>
<keyword evidence="2" id="KW-0964">Secreted</keyword>
<protein>
    <submittedName>
        <fullName evidence="5">AGAP002703-PA-like protein</fullName>
    </submittedName>
    <submittedName>
        <fullName evidence="6">SCP domain-containing protein</fullName>
    </submittedName>
</protein>
<dbReference type="AlphaFoldDB" id="A0A084VB70"/>
<reference evidence="6" key="2">
    <citation type="submission" date="2020-05" db="UniProtKB">
        <authorList>
            <consortium name="EnsemblMetazoa"/>
        </authorList>
    </citation>
    <scope>IDENTIFICATION</scope>
</reference>
<dbReference type="InterPro" id="IPR014044">
    <property type="entry name" value="CAP_dom"/>
</dbReference>
<evidence type="ECO:0000313" key="6">
    <source>
        <dbReference type="EnsemblMetazoa" id="ASIC001357-PA"/>
    </source>
</evidence>